<gene>
    <name evidence="6" type="ORF">SAMN04488695_11725</name>
</gene>
<comment type="catalytic activity">
    <reaction evidence="2">
        <text>ATP + H2O = ADP + phosphate + H(+)</text>
        <dbReference type="Rhea" id="RHEA:13065"/>
        <dbReference type="ChEBI" id="CHEBI:15377"/>
        <dbReference type="ChEBI" id="CHEBI:15378"/>
        <dbReference type="ChEBI" id="CHEBI:30616"/>
        <dbReference type="ChEBI" id="CHEBI:43474"/>
        <dbReference type="ChEBI" id="CHEBI:456216"/>
    </reaction>
</comment>
<dbReference type="Gene3D" id="3.40.50.300">
    <property type="entry name" value="P-loop containing nucleotide triphosphate hydrolases"/>
    <property type="match status" value="1"/>
</dbReference>
<dbReference type="Proteomes" id="UP000181899">
    <property type="component" value="Unassembled WGS sequence"/>
</dbReference>
<dbReference type="eggNOG" id="COG1192">
    <property type="taxonomic scope" value="Bacteria"/>
</dbReference>
<evidence type="ECO:0000313" key="6">
    <source>
        <dbReference type="EMBL" id="SFO11696.1"/>
    </source>
</evidence>
<dbReference type="InterPro" id="IPR050678">
    <property type="entry name" value="DNA_Partitioning_ATPase"/>
</dbReference>
<organism evidence="6 7">
    <name type="scientific">Proteiniclasticum ruminis</name>
    <dbReference type="NCBI Taxonomy" id="398199"/>
    <lineage>
        <taxon>Bacteria</taxon>
        <taxon>Bacillati</taxon>
        <taxon>Bacillota</taxon>
        <taxon>Clostridia</taxon>
        <taxon>Eubacteriales</taxon>
        <taxon>Clostridiaceae</taxon>
        <taxon>Proteiniclasticum</taxon>
    </lineage>
</organism>
<dbReference type="InterPro" id="IPR025669">
    <property type="entry name" value="AAA_dom"/>
</dbReference>
<dbReference type="CDD" id="cd02042">
    <property type="entry name" value="ParAB_family"/>
    <property type="match status" value="1"/>
</dbReference>
<dbReference type="SUPFAM" id="SSF52540">
    <property type="entry name" value="P-loop containing nucleoside triphosphate hydrolases"/>
    <property type="match status" value="1"/>
</dbReference>
<proteinExistence type="inferred from homology"/>
<evidence type="ECO:0000256" key="1">
    <source>
        <dbReference type="ARBA" id="ARBA00006976"/>
    </source>
</evidence>
<comment type="subunit">
    <text evidence="3">Dimerizes in the presence of ATP but not ADP; ATP-binding is required for double-stranded (ds)DNA-binding. Interacts with DnaA.</text>
</comment>
<dbReference type="Pfam" id="PF13614">
    <property type="entry name" value="AAA_31"/>
    <property type="match status" value="1"/>
</dbReference>
<comment type="similarity">
    <text evidence="1">Belongs to the ParA family.</text>
</comment>
<dbReference type="AlphaFoldDB" id="A0A1I5EK22"/>
<accession>A0A1I5EK22</accession>
<dbReference type="PIRSF" id="PIRSF009320">
    <property type="entry name" value="Nuc_binding_HP_1000"/>
    <property type="match status" value="1"/>
</dbReference>
<evidence type="ECO:0000256" key="2">
    <source>
        <dbReference type="ARBA" id="ARBA00049360"/>
    </source>
</evidence>
<feature type="domain" description="AAA" evidence="5">
    <location>
        <begin position="1"/>
        <end position="178"/>
    </location>
</feature>
<evidence type="ECO:0000256" key="3">
    <source>
        <dbReference type="ARBA" id="ARBA00062323"/>
    </source>
</evidence>
<dbReference type="FunFam" id="3.40.50.300:FF:000285">
    <property type="entry name" value="Sporulation initiation inhibitor Soj"/>
    <property type="match status" value="1"/>
</dbReference>
<dbReference type="InterPro" id="IPR027417">
    <property type="entry name" value="P-loop_NTPase"/>
</dbReference>
<dbReference type="RefSeq" id="WP_074912996.1">
    <property type="nucleotide sequence ID" value="NZ_FOVK01000017.1"/>
</dbReference>
<dbReference type="OrthoDB" id="9815116at2"/>
<name>A0A1I5EK22_9CLOT</name>
<sequence>MKIVSIFNQKGGVGKTTTNINLAAYIALQGHRVLVIDIDPQGNTSSGLGVDKDNIENTTYELLIDETDINDTVISVENIENLKIIPSNMNLAGADLELSYMENRESILKTKLQTLKEEFDFIIIDCPPSLGLLTINALTASDSVLIPMQCEYYALEGISQLVKTIQKVKKGLNKNLEIEGVVLTMFDPRRNLQIQVAEELKSYFGELVYESSIPRNIRLAESPSFGMPIALYDPRAKGAEAYEDLTHEFLRKQKGGK</sequence>
<protein>
    <recommendedName>
        <fullName evidence="4">Sporulation initiation inhibitor protein Soj</fullName>
    </recommendedName>
</protein>
<evidence type="ECO:0000256" key="4">
    <source>
        <dbReference type="ARBA" id="ARBA00071824"/>
    </source>
</evidence>
<dbReference type="PANTHER" id="PTHR13696:SF52">
    <property type="entry name" value="PARA FAMILY PROTEIN CT_582"/>
    <property type="match status" value="1"/>
</dbReference>
<reference evidence="6 7" key="1">
    <citation type="submission" date="2016-10" db="EMBL/GenBank/DDBJ databases">
        <authorList>
            <person name="de Groot N.N."/>
        </authorList>
    </citation>
    <scope>NUCLEOTIDE SEQUENCE [LARGE SCALE GENOMIC DNA]</scope>
    <source>
        <strain evidence="6 7">ML2</strain>
    </source>
</reference>
<keyword evidence="7" id="KW-1185">Reference proteome</keyword>
<evidence type="ECO:0000259" key="5">
    <source>
        <dbReference type="Pfam" id="PF13614"/>
    </source>
</evidence>
<evidence type="ECO:0000313" key="7">
    <source>
        <dbReference type="Proteomes" id="UP000181899"/>
    </source>
</evidence>
<dbReference type="PANTHER" id="PTHR13696">
    <property type="entry name" value="P-LOOP CONTAINING NUCLEOSIDE TRIPHOSPHATE HYDROLASE"/>
    <property type="match status" value="1"/>
</dbReference>
<dbReference type="EMBL" id="FOVK01000017">
    <property type="protein sequence ID" value="SFO11696.1"/>
    <property type="molecule type" value="Genomic_DNA"/>
</dbReference>
<dbReference type="STRING" id="398199.SAMN05421804_10316"/>